<evidence type="ECO:0000256" key="2">
    <source>
        <dbReference type="SAM" id="SignalP"/>
    </source>
</evidence>
<reference evidence="3 4" key="1">
    <citation type="submission" date="2018-08" db="EMBL/GenBank/DDBJ databases">
        <title>A genome reference for cultivated species of the human gut microbiota.</title>
        <authorList>
            <person name="Zou Y."/>
            <person name="Xue W."/>
            <person name="Luo G."/>
        </authorList>
    </citation>
    <scope>NUCLEOTIDE SEQUENCE [LARGE SCALE GENOMIC DNA]</scope>
    <source>
        <strain evidence="3 4">OM03-4</strain>
    </source>
</reference>
<evidence type="ECO:0000313" key="3">
    <source>
        <dbReference type="EMBL" id="RGN89762.1"/>
    </source>
</evidence>
<feature type="signal peptide" evidence="2">
    <location>
        <begin position="1"/>
        <end position="19"/>
    </location>
</feature>
<protein>
    <submittedName>
        <fullName evidence="3">Uncharacterized protein</fullName>
    </submittedName>
</protein>
<dbReference type="Proteomes" id="UP000260759">
    <property type="component" value="Unassembled WGS sequence"/>
</dbReference>
<evidence type="ECO:0000256" key="1">
    <source>
        <dbReference type="SAM" id="MobiDB-lite"/>
    </source>
</evidence>
<feature type="compositionally biased region" description="Basic residues" evidence="1">
    <location>
        <begin position="148"/>
        <end position="161"/>
    </location>
</feature>
<gene>
    <name evidence="3" type="ORF">DXB37_19190</name>
</gene>
<proteinExistence type="predicted"/>
<dbReference type="EMBL" id="QSVA01000024">
    <property type="protein sequence ID" value="RGN89762.1"/>
    <property type="molecule type" value="Genomic_DNA"/>
</dbReference>
<name>A0A396EM10_BACUN</name>
<feature type="region of interest" description="Disordered" evidence="1">
    <location>
        <begin position="148"/>
        <end position="175"/>
    </location>
</feature>
<dbReference type="RefSeq" id="WP_117601496.1">
    <property type="nucleotide sequence ID" value="NZ_BAABZM010000001.1"/>
</dbReference>
<evidence type="ECO:0000313" key="4">
    <source>
        <dbReference type="Proteomes" id="UP000260759"/>
    </source>
</evidence>
<dbReference type="AlphaFoldDB" id="A0A396EM10"/>
<accession>A0A396EM10</accession>
<dbReference type="PROSITE" id="PS51257">
    <property type="entry name" value="PROKAR_LIPOPROTEIN"/>
    <property type="match status" value="1"/>
</dbReference>
<organism evidence="3 4">
    <name type="scientific">Bacteroides uniformis</name>
    <dbReference type="NCBI Taxonomy" id="820"/>
    <lineage>
        <taxon>Bacteria</taxon>
        <taxon>Pseudomonadati</taxon>
        <taxon>Bacteroidota</taxon>
        <taxon>Bacteroidia</taxon>
        <taxon>Bacteroidales</taxon>
        <taxon>Bacteroidaceae</taxon>
        <taxon>Bacteroides</taxon>
    </lineage>
</organism>
<sequence length="175" mass="21136">MKKINLLLLFLLLACTLSAQDGISIFIGRANRYAAVELSDYKKRLCLEYNISSRSLDDYYKRCGKDWGNVGIALEVARTSGKKMHDVCDYYNRYQRYGWNRILVEIGINPGSVYYTPFYDRVHHHSDCWHEYYNSYCERHDKFHHKKHKYKKPKRHHKKHYRYYDDDDDDDDDDD</sequence>
<keyword evidence="2" id="KW-0732">Signal</keyword>
<feature type="compositionally biased region" description="Acidic residues" evidence="1">
    <location>
        <begin position="165"/>
        <end position="175"/>
    </location>
</feature>
<feature type="chain" id="PRO_5030071696" evidence="2">
    <location>
        <begin position="20"/>
        <end position="175"/>
    </location>
</feature>
<comment type="caution">
    <text evidence="3">The sequence shown here is derived from an EMBL/GenBank/DDBJ whole genome shotgun (WGS) entry which is preliminary data.</text>
</comment>